<feature type="region of interest" description="Disordered" evidence="8">
    <location>
        <begin position="36"/>
        <end position="89"/>
    </location>
</feature>
<keyword evidence="3" id="KW-0547">Nucleotide-binding</keyword>
<evidence type="ECO:0000256" key="7">
    <source>
        <dbReference type="ARBA" id="ARBA00034892"/>
    </source>
</evidence>
<evidence type="ECO:0000256" key="5">
    <source>
        <dbReference type="ARBA" id="ARBA00023146"/>
    </source>
</evidence>
<dbReference type="OrthoDB" id="10264585at2759"/>
<evidence type="ECO:0000313" key="11">
    <source>
        <dbReference type="EMBL" id="CDR87301.1"/>
    </source>
</evidence>
<feature type="transmembrane region" description="Helical" evidence="9">
    <location>
        <begin position="674"/>
        <end position="698"/>
    </location>
</feature>
<evidence type="ECO:0000256" key="2">
    <source>
        <dbReference type="ARBA" id="ARBA00022598"/>
    </source>
</evidence>
<feature type="compositionally biased region" description="Low complexity" evidence="8">
    <location>
        <begin position="170"/>
        <end position="179"/>
    </location>
</feature>
<dbReference type="EMBL" id="CCFA01002472">
    <property type="protein sequence ID" value="CDW97847.1"/>
    <property type="molecule type" value="Genomic_DNA"/>
</dbReference>
<name>A0A0F7S4M3_9BASI</name>
<feature type="region of interest" description="Disordered" evidence="8">
    <location>
        <begin position="148"/>
        <end position="195"/>
    </location>
</feature>
<evidence type="ECO:0000256" key="4">
    <source>
        <dbReference type="ARBA" id="ARBA00022840"/>
    </source>
</evidence>
<dbReference type="InterPro" id="IPR002314">
    <property type="entry name" value="aa-tRNA-synt_IIb"/>
</dbReference>
<evidence type="ECO:0000256" key="1">
    <source>
        <dbReference type="ARBA" id="ARBA00012840"/>
    </source>
</evidence>
<dbReference type="GO" id="GO:0005524">
    <property type="term" value="F:ATP binding"/>
    <property type="evidence" value="ECO:0007669"/>
    <property type="project" value="UniProtKB-KW"/>
</dbReference>
<evidence type="ECO:0000256" key="9">
    <source>
        <dbReference type="SAM" id="Phobius"/>
    </source>
</evidence>
<evidence type="ECO:0000313" key="12">
    <source>
        <dbReference type="EMBL" id="CDW97847.1"/>
    </source>
</evidence>
<dbReference type="EMBL" id="LK056653">
    <property type="protein sequence ID" value="CDR87301.1"/>
    <property type="molecule type" value="Genomic_DNA"/>
</dbReference>
<evidence type="ECO:0000313" key="13">
    <source>
        <dbReference type="Proteomes" id="UP000242770"/>
    </source>
</evidence>
<evidence type="ECO:0000256" key="8">
    <source>
        <dbReference type="SAM" id="MobiDB-lite"/>
    </source>
</evidence>
<dbReference type="InterPro" id="IPR045864">
    <property type="entry name" value="aa-tRNA-synth_II/BPL/LPL"/>
</dbReference>
<dbReference type="Pfam" id="PF00587">
    <property type="entry name" value="tRNA-synt_2b"/>
    <property type="match status" value="1"/>
</dbReference>
<organism evidence="12 13">
    <name type="scientific">Sporisorium scitamineum</name>
    <dbReference type="NCBI Taxonomy" id="49012"/>
    <lineage>
        <taxon>Eukaryota</taxon>
        <taxon>Fungi</taxon>
        <taxon>Dikarya</taxon>
        <taxon>Basidiomycota</taxon>
        <taxon>Ustilaginomycotina</taxon>
        <taxon>Ustilaginomycetes</taxon>
        <taxon>Ustilaginales</taxon>
        <taxon>Ustilaginaceae</taxon>
        <taxon>Sporisorium</taxon>
    </lineage>
</organism>
<dbReference type="GO" id="GO:0004828">
    <property type="term" value="F:serine-tRNA ligase activity"/>
    <property type="evidence" value="ECO:0007669"/>
    <property type="project" value="UniProtKB-EC"/>
</dbReference>
<dbReference type="InterPro" id="IPR006195">
    <property type="entry name" value="aa-tRNA-synth_II"/>
</dbReference>
<dbReference type="InterPro" id="IPR018811">
    <property type="entry name" value="MRX11"/>
</dbReference>
<dbReference type="GO" id="GO:0006434">
    <property type="term" value="P:seryl-tRNA aminoacylation"/>
    <property type="evidence" value="ECO:0007669"/>
    <property type="project" value="InterPro"/>
</dbReference>
<gene>
    <name evidence="12" type="primary">SSCI41370.1</name>
    <name evidence="11" type="ORF">SPSC_00427</name>
</gene>
<dbReference type="SUPFAM" id="SSF55681">
    <property type="entry name" value="Class II aaRS and biotin synthetases"/>
    <property type="match status" value="1"/>
</dbReference>
<keyword evidence="13" id="KW-1185">Reference proteome</keyword>
<keyword evidence="2" id="KW-0436">Ligase</keyword>
<evidence type="ECO:0000256" key="3">
    <source>
        <dbReference type="ARBA" id="ARBA00022741"/>
    </source>
</evidence>
<dbReference type="STRING" id="49012.A0A0F7S4M3"/>
<evidence type="ECO:0000256" key="6">
    <source>
        <dbReference type="ARBA" id="ARBA00031113"/>
    </source>
</evidence>
<dbReference type="PANTHER" id="PTHR11778">
    <property type="entry name" value="SERYL-TRNA SYNTHETASE"/>
    <property type="match status" value="1"/>
</dbReference>
<dbReference type="Gene3D" id="3.30.930.10">
    <property type="entry name" value="Bira Bifunctional Protein, Domain 2"/>
    <property type="match status" value="1"/>
</dbReference>
<proteinExistence type="predicted"/>
<keyword evidence="5 11" id="KW-0030">Aminoacyl-tRNA synthetase</keyword>
<keyword evidence="4" id="KW-0067">ATP-binding</keyword>
<dbReference type="SUPFAM" id="SSF46589">
    <property type="entry name" value="tRNA-binding arm"/>
    <property type="match status" value="1"/>
</dbReference>
<dbReference type="Pfam" id="PF10306">
    <property type="entry name" value="FLILHELTA"/>
    <property type="match status" value="1"/>
</dbReference>
<dbReference type="PROSITE" id="PS50862">
    <property type="entry name" value="AA_TRNA_LIGASE_II"/>
    <property type="match status" value="1"/>
</dbReference>
<feature type="compositionally biased region" description="Basic and acidic residues" evidence="8">
    <location>
        <begin position="153"/>
        <end position="169"/>
    </location>
</feature>
<dbReference type="AlphaFoldDB" id="A0A0F7S4M3"/>
<dbReference type="InterPro" id="IPR010978">
    <property type="entry name" value="tRNA-bd_arm"/>
</dbReference>
<dbReference type="Proteomes" id="UP000242770">
    <property type="component" value="Unassembled WGS sequence"/>
</dbReference>
<dbReference type="InterPro" id="IPR002317">
    <property type="entry name" value="Ser-tRNA-ligase_type_1"/>
</dbReference>
<reference evidence="13" key="2">
    <citation type="submission" date="2014-06" db="EMBL/GenBank/DDBJ databases">
        <authorList>
            <person name="Berkman P.J."/>
        </authorList>
    </citation>
    <scope>NUCLEOTIDE SEQUENCE [LARGE SCALE GENOMIC DNA]</scope>
</reference>
<dbReference type="PRINTS" id="PR00981">
    <property type="entry name" value="TRNASYNTHSER"/>
</dbReference>
<dbReference type="EC" id="6.1.1.11" evidence="1"/>
<protein>
    <recommendedName>
        <fullName evidence="1">serine--tRNA ligase</fullName>
        <ecNumber evidence="1">6.1.1.11</ecNumber>
    </recommendedName>
    <alternativeName>
        <fullName evidence="6">Seryl-tRNA synthetase</fullName>
    </alternativeName>
    <alternativeName>
        <fullName evidence="7">Seryl-tRNA(Ser) synthetase</fullName>
    </alternativeName>
</protein>
<feature type="domain" description="Aminoacyl-transfer RNA synthetases class-II family profile" evidence="10">
    <location>
        <begin position="341"/>
        <end position="608"/>
    </location>
</feature>
<keyword evidence="9" id="KW-0472">Membrane</keyword>
<keyword evidence="9" id="KW-0812">Transmembrane</keyword>
<sequence length="819" mass="89971">MPIQGPAGPIWRSLVRPSLYPRAWHSKWRHASTSRVTLGINKSTPRSRPSATARASAKAKADASSGSSSAPKPRRLPSPQPGRGVGNPFIDEAKKDMQIRKMPYVEADLQWLKEARFNVYTLNGKQTELQKEQKDLTTDLNRYFKAASKAAKGGKDEGKGKSSDAEAKSTESSTSVTEAESSKDAETAAEDSEERIKELRERLRKVKEELNKVQKQHEEIRVRSQSIRLSWPNRCHPDVPVGPEENAVVLSVKDPLGILPKEFDVMKEPWNESVMQAKHFADGPRPDPKREHLSIAASAGSAEVDMVSGLLSTGSSWPYMLGSISLLEHALSQYAMSIAVRKGFLSVSPPDVVRADLADRCGFRPRDEKAKQTYFIEGTKTNSAEQEASQSGADLCLAATAEIPLAGLLAARTLDSSRKSGKRASWHEDEFSLIQKSELPIKLAALGHAFRAEAGARGADTRGLYRVHQFSKIEMFVATDGSLEASNAMLEELRGIQEEVIGGLGLPYRVLDMPTEELGASAYRKYDIEVWMPGRGSWGEVSSASNCTAYQALRLGIRLKNASVPSKAEGDARHPTVHTLNATAAAIPRLIVAILENHGVEKGKLVLPDTLKPFWLAGERDPNVTWLYTGKLNDGSQSRLKRALVRVRSIARRNGTDAPTMVASFLILHELTAIVPLMLMFYVFGALGVGTAVLHWLLGDTEEMAKESQHDAKSVASRFRAWARIKEERFERYCRRKGYLGFEKQDAATIDGAMDLGNSNYLAGSFANMVAAYILVKALLPIRIGASVALAGPFSRTVLEPLKNLLRRRPRATRLATSS</sequence>
<reference evidence="11" key="1">
    <citation type="submission" date="2014-06" db="EMBL/GenBank/DDBJ databases">
        <authorList>
            <person name="Ju J."/>
            <person name="Zhang J."/>
        </authorList>
    </citation>
    <scope>NUCLEOTIDE SEQUENCE</scope>
    <source>
        <strain evidence="11">SscI8</strain>
    </source>
</reference>
<reference evidence="12" key="3">
    <citation type="submission" date="2014-06" db="EMBL/GenBank/DDBJ databases">
        <authorList>
            <person name="Berkman J.Paul."/>
        </authorList>
    </citation>
    <scope>NUCLEOTIDE SEQUENCE [LARGE SCALE GENOMIC DNA]</scope>
</reference>
<keyword evidence="9" id="KW-1133">Transmembrane helix</keyword>
<accession>A0A0F7S4M3</accession>
<feature type="compositionally biased region" description="Low complexity" evidence="8">
    <location>
        <begin position="43"/>
        <end position="71"/>
    </location>
</feature>
<evidence type="ECO:0000259" key="10">
    <source>
        <dbReference type="PROSITE" id="PS50862"/>
    </source>
</evidence>